<dbReference type="PANTHER" id="PTHR43245">
    <property type="entry name" value="BIFUNCTIONAL POLYMYXIN RESISTANCE PROTEIN ARNA"/>
    <property type="match status" value="1"/>
</dbReference>
<dbReference type="InterPro" id="IPR036291">
    <property type="entry name" value="NAD(P)-bd_dom_sf"/>
</dbReference>
<dbReference type="InterPro" id="IPR050177">
    <property type="entry name" value="Lipid_A_modif_metabolic_enz"/>
</dbReference>
<feature type="domain" description="NAD-dependent epimerase/dehydratase" evidence="1">
    <location>
        <begin position="41"/>
        <end position="256"/>
    </location>
</feature>
<proteinExistence type="predicted"/>
<dbReference type="PANTHER" id="PTHR43245:SF13">
    <property type="entry name" value="UDP-D-APIOSE_UDP-D-XYLOSE SYNTHASE 2"/>
    <property type="match status" value="1"/>
</dbReference>
<name>A0A918R5N8_9FLAO</name>
<evidence type="ECO:0000313" key="3">
    <source>
        <dbReference type="Proteomes" id="UP000636004"/>
    </source>
</evidence>
<dbReference type="RefSeq" id="WP_189361410.1">
    <property type="nucleotide sequence ID" value="NZ_BMWZ01000006.1"/>
</dbReference>
<dbReference type="SUPFAM" id="SSF51735">
    <property type="entry name" value="NAD(P)-binding Rossmann-fold domains"/>
    <property type="match status" value="1"/>
</dbReference>
<dbReference type="Gene3D" id="3.40.50.720">
    <property type="entry name" value="NAD(P)-binding Rossmann-like Domain"/>
    <property type="match status" value="1"/>
</dbReference>
<gene>
    <name evidence="2" type="ORF">GCM10007028_26050</name>
</gene>
<accession>A0A918R5N8</accession>
<organism evidence="2 3">
    <name type="scientific">Algibacter mikhailovii</name>
    <dbReference type="NCBI Taxonomy" id="425498"/>
    <lineage>
        <taxon>Bacteria</taxon>
        <taxon>Pseudomonadati</taxon>
        <taxon>Bacteroidota</taxon>
        <taxon>Flavobacteriia</taxon>
        <taxon>Flavobacteriales</taxon>
        <taxon>Flavobacteriaceae</taxon>
        <taxon>Algibacter</taxon>
    </lineage>
</organism>
<dbReference type="AlphaFoldDB" id="A0A918R5N8"/>
<sequence>MDNSRRNFIKNGMILGLAPIINTNPIHSFVNFYNTSETLKILILGGTSFLGPHQIAYALERGHEVSIFSRGKTTPKIHTEHFQKVEHLIGYREDNLEALKNRTWDVVIDNSGRKTKWTEDTAKLLVNNVGYYMYTSSVSVYYPYTGNDFSEDRAVVTEIPEDATDEEKPTYAYGVMKANSELAAINIFGSDRSIIVRPHLIVGPGDPTDRFPYWIARLEKGGDFIIPGKSDEVIQYIDVRDLAEWMIRLAENKASGTFNGAGPNFEMTTNAFVYGIHANFNSPINYIQIDDIDFLRDNNIFAIQPWVIQLPEYAGMSRIDIKKAVQSGLQFRTLSETVEATKLWWYSSAVAAERRDNILTSERALMPREKEIIAKWKKSNLK</sequence>
<keyword evidence="3" id="KW-1185">Reference proteome</keyword>
<dbReference type="EMBL" id="BMWZ01000006">
    <property type="protein sequence ID" value="GGZ86741.1"/>
    <property type="molecule type" value="Genomic_DNA"/>
</dbReference>
<reference evidence="2" key="1">
    <citation type="journal article" date="2014" name="Int. J. Syst. Evol. Microbiol.">
        <title>Complete genome sequence of Corynebacterium casei LMG S-19264T (=DSM 44701T), isolated from a smear-ripened cheese.</title>
        <authorList>
            <consortium name="US DOE Joint Genome Institute (JGI-PGF)"/>
            <person name="Walter F."/>
            <person name="Albersmeier A."/>
            <person name="Kalinowski J."/>
            <person name="Ruckert C."/>
        </authorList>
    </citation>
    <scope>NUCLEOTIDE SEQUENCE</scope>
    <source>
        <strain evidence="2">KCTC 12710</strain>
    </source>
</reference>
<reference evidence="2" key="2">
    <citation type="submission" date="2020-09" db="EMBL/GenBank/DDBJ databases">
        <authorList>
            <person name="Sun Q."/>
            <person name="Kim S."/>
        </authorList>
    </citation>
    <scope>NUCLEOTIDE SEQUENCE</scope>
    <source>
        <strain evidence="2">KCTC 12710</strain>
    </source>
</reference>
<dbReference type="Proteomes" id="UP000636004">
    <property type="component" value="Unassembled WGS sequence"/>
</dbReference>
<dbReference type="InterPro" id="IPR001509">
    <property type="entry name" value="Epimerase_deHydtase"/>
</dbReference>
<protein>
    <recommendedName>
        <fullName evidence="1">NAD-dependent epimerase/dehydratase domain-containing protein</fullName>
    </recommendedName>
</protein>
<evidence type="ECO:0000259" key="1">
    <source>
        <dbReference type="Pfam" id="PF01370"/>
    </source>
</evidence>
<comment type="caution">
    <text evidence="2">The sequence shown here is derived from an EMBL/GenBank/DDBJ whole genome shotgun (WGS) entry which is preliminary data.</text>
</comment>
<evidence type="ECO:0000313" key="2">
    <source>
        <dbReference type="EMBL" id="GGZ86741.1"/>
    </source>
</evidence>
<dbReference type="Pfam" id="PF01370">
    <property type="entry name" value="Epimerase"/>
    <property type="match status" value="1"/>
</dbReference>